<keyword evidence="4 6" id="KW-0167">Capsid protein</keyword>
<comment type="similarity">
    <text evidence="2 6">Belongs to the anelloviridae capsid protein family.</text>
</comment>
<evidence type="ECO:0000256" key="2">
    <source>
        <dbReference type="ARBA" id="ARBA00006131"/>
    </source>
</evidence>
<dbReference type="GO" id="GO:0039615">
    <property type="term" value="C:T=1 icosahedral viral capsid"/>
    <property type="evidence" value="ECO:0007669"/>
    <property type="project" value="UniProtKB-UniRule"/>
</dbReference>
<evidence type="ECO:0000256" key="3">
    <source>
        <dbReference type="ARBA" id="ARBA00022431"/>
    </source>
</evidence>
<proteinExistence type="inferred from homology"/>
<comment type="function">
    <text evidence="6">Self-assembles to form an icosahedral capsid.</text>
</comment>
<evidence type="ECO:0000256" key="4">
    <source>
        <dbReference type="ARBA" id="ARBA00022561"/>
    </source>
</evidence>
<evidence type="ECO:0000256" key="6">
    <source>
        <dbReference type="RuleBase" id="RU361230"/>
    </source>
</evidence>
<evidence type="ECO:0000256" key="1">
    <source>
        <dbReference type="ARBA" id="ARBA00004328"/>
    </source>
</evidence>
<dbReference type="EMBL" id="AF233944">
    <property type="protein sequence ID" value="AAF42944.1"/>
    <property type="molecule type" value="Genomic_DNA"/>
</dbReference>
<accession>Q9IZH6</accession>
<dbReference type="InterPro" id="IPR004219">
    <property type="entry name" value="TTvirus_Unk"/>
</dbReference>
<feature type="non-terminal residue" evidence="7">
    <location>
        <position position="73"/>
    </location>
</feature>
<comment type="subcellular location">
    <subcellularLocation>
        <location evidence="1 6">Virion</location>
    </subcellularLocation>
</comment>
<protein>
    <recommendedName>
        <fullName evidence="6">Capsid protein</fullName>
    </recommendedName>
</protein>
<keyword evidence="3 6" id="KW-1140">T=1 icosahedral capsid protein</keyword>
<evidence type="ECO:0000256" key="5">
    <source>
        <dbReference type="ARBA" id="ARBA00022844"/>
    </source>
</evidence>
<dbReference type="Pfam" id="PF02956">
    <property type="entry name" value="TT_ORF1"/>
    <property type="match status" value="1"/>
</dbReference>
<sequence length="73" mass="8418">CSKNDSKLTNASKVVLSDLPLWSMLFGYTEYCQKVTGNTNIDKEARLTIICPYTEPMLWDWQDQTKGYVPYGF</sequence>
<name>Q9IZH6_9VIRU</name>
<keyword evidence="5 6" id="KW-0946">Virion</keyword>
<evidence type="ECO:0000313" key="7">
    <source>
        <dbReference type="EMBL" id="AAF42944.1"/>
    </source>
</evidence>
<feature type="non-terminal residue" evidence="7">
    <location>
        <position position="1"/>
    </location>
</feature>
<reference evidence="7" key="1">
    <citation type="journal article" date="2000" name="J. Gen. Virol.">
        <title>High prevalence of TT virus (TTV) in naive chimpanzees and in hepatitis C virus-infected humans: frequent mixed infections and identification of new TTV genotypes in chimpanzees.</title>
        <authorList>
            <person name="Romeo R."/>
            <person name="Hegerich P."/>
            <person name="Emerson S.U."/>
            <person name="Colombo M."/>
            <person name="Purcell R.H."/>
            <person name="Bukh J."/>
        </authorList>
    </citation>
    <scope>NUCLEOTIDE SEQUENCE</scope>
</reference>
<organism evidence="7">
    <name type="scientific">Torque teno virus</name>
    <dbReference type="NCBI Taxonomy" id="68887"/>
    <lineage>
        <taxon>Viruses</taxon>
        <taxon>Monodnaviria</taxon>
        <taxon>Shotokuvirae</taxon>
        <taxon>Commensaviricota</taxon>
        <taxon>Cardeaviricetes</taxon>
        <taxon>Sanitavirales</taxon>
        <taxon>Anelloviridae</taxon>
    </lineage>
</organism>